<gene>
    <name evidence="1" type="ORF">METZ01_LOCUS477635</name>
</gene>
<dbReference type="AlphaFoldDB" id="A0A383BY15"/>
<organism evidence="1">
    <name type="scientific">marine metagenome</name>
    <dbReference type="NCBI Taxonomy" id="408172"/>
    <lineage>
        <taxon>unclassified sequences</taxon>
        <taxon>metagenomes</taxon>
        <taxon>ecological metagenomes</taxon>
    </lineage>
</organism>
<proteinExistence type="predicted"/>
<dbReference type="EMBL" id="UINC01204172">
    <property type="protein sequence ID" value="SVE24781.1"/>
    <property type="molecule type" value="Genomic_DNA"/>
</dbReference>
<evidence type="ECO:0000313" key="1">
    <source>
        <dbReference type="EMBL" id="SVE24781.1"/>
    </source>
</evidence>
<name>A0A383BY15_9ZZZZ</name>
<sequence length="60" mass="6787">MKQSKLLILTTALLFFFICSCKTKNECPAFEEPSSKKQEKDETKYKLILLKDGKKVGTGS</sequence>
<reference evidence="1" key="1">
    <citation type="submission" date="2018-05" db="EMBL/GenBank/DDBJ databases">
        <authorList>
            <person name="Lanie J.A."/>
            <person name="Ng W.-L."/>
            <person name="Kazmierczak K.M."/>
            <person name="Andrzejewski T.M."/>
            <person name="Davidsen T.M."/>
            <person name="Wayne K.J."/>
            <person name="Tettelin H."/>
            <person name="Glass J.I."/>
            <person name="Rusch D."/>
            <person name="Podicherti R."/>
            <person name="Tsui H.-C.T."/>
            <person name="Winkler M.E."/>
        </authorList>
    </citation>
    <scope>NUCLEOTIDE SEQUENCE</scope>
</reference>
<dbReference type="PROSITE" id="PS51257">
    <property type="entry name" value="PROKAR_LIPOPROTEIN"/>
    <property type="match status" value="1"/>
</dbReference>
<feature type="non-terminal residue" evidence="1">
    <location>
        <position position="60"/>
    </location>
</feature>
<evidence type="ECO:0008006" key="2">
    <source>
        <dbReference type="Google" id="ProtNLM"/>
    </source>
</evidence>
<accession>A0A383BY15</accession>
<protein>
    <recommendedName>
        <fullName evidence="2">Lipoprotein</fullName>
    </recommendedName>
</protein>